<evidence type="ECO:0000256" key="1">
    <source>
        <dbReference type="ARBA" id="ARBA00004123"/>
    </source>
</evidence>
<comment type="subcellular location">
    <subcellularLocation>
        <location evidence="1">Nucleus</location>
    </subcellularLocation>
</comment>
<evidence type="ECO:0000256" key="8">
    <source>
        <dbReference type="ARBA" id="ARBA00023163"/>
    </source>
</evidence>
<dbReference type="GO" id="GO:0008270">
    <property type="term" value="F:zinc ion binding"/>
    <property type="evidence" value="ECO:0007669"/>
    <property type="project" value="UniProtKB-KW"/>
</dbReference>
<evidence type="ECO:0000256" key="7">
    <source>
        <dbReference type="ARBA" id="ARBA00023125"/>
    </source>
</evidence>
<keyword evidence="2" id="KW-0479">Metal-binding</keyword>
<dbReference type="GO" id="GO:0005634">
    <property type="term" value="C:nucleus"/>
    <property type="evidence" value="ECO:0007669"/>
    <property type="project" value="UniProtKB-SubCell"/>
</dbReference>
<dbReference type="Pfam" id="PF00096">
    <property type="entry name" value="zf-C2H2"/>
    <property type="match status" value="3"/>
</dbReference>
<evidence type="ECO:0000256" key="2">
    <source>
        <dbReference type="ARBA" id="ARBA00022723"/>
    </source>
</evidence>
<dbReference type="InterPro" id="IPR036236">
    <property type="entry name" value="Znf_C2H2_sf"/>
</dbReference>
<dbReference type="Proteomes" id="UP000283509">
    <property type="component" value="Unassembled WGS sequence"/>
</dbReference>
<feature type="compositionally biased region" description="Low complexity" evidence="11">
    <location>
        <begin position="30"/>
        <end position="40"/>
    </location>
</feature>
<keyword evidence="6" id="KW-0805">Transcription regulation</keyword>
<feature type="domain" description="C2H2-type" evidence="12">
    <location>
        <begin position="316"/>
        <end position="345"/>
    </location>
</feature>
<evidence type="ECO:0000259" key="12">
    <source>
        <dbReference type="PROSITE" id="PS50157"/>
    </source>
</evidence>
<keyword evidence="7" id="KW-0238">DNA-binding</keyword>
<evidence type="ECO:0000256" key="9">
    <source>
        <dbReference type="ARBA" id="ARBA00023242"/>
    </source>
</evidence>
<reference evidence="13 14" key="2">
    <citation type="submission" date="2019-01" db="EMBL/GenBank/DDBJ databases">
        <title>The decoding of complex shrimp genome reveals the adaptation for benthos swimmer, frequently molting mechanism and breeding impact on genome.</title>
        <authorList>
            <person name="Sun Y."/>
            <person name="Gao Y."/>
            <person name="Yu Y."/>
        </authorList>
    </citation>
    <scope>NUCLEOTIDE SEQUENCE [LARGE SCALE GENOMIC DNA]</scope>
    <source>
        <tissue evidence="13">Muscle</tissue>
    </source>
</reference>
<feature type="domain" description="C2H2-type" evidence="12">
    <location>
        <begin position="286"/>
        <end position="315"/>
    </location>
</feature>
<keyword evidence="14" id="KW-1185">Reference proteome</keyword>
<evidence type="ECO:0000256" key="5">
    <source>
        <dbReference type="ARBA" id="ARBA00022833"/>
    </source>
</evidence>
<dbReference type="SMART" id="SM00355">
    <property type="entry name" value="ZnF_C2H2"/>
    <property type="match status" value="3"/>
</dbReference>
<evidence type="ECO:0000256" key="3">
    <source>
        <dbReference type="ARBA" id="ARBA00022737"/>
    </source>
</evidence>
<dbReference type="AlphaFoldDB" id="A0A3R7M5H0"/>
<dbReference type="FunFam" id="3.30.160.60:FF:000018">
    <property type="entry name" value="Krueppel-like factor 15"/>
    <property type="match status" value="1"/>
</dbReference>
<dbReference type="PANTHER" id="PTHR23235:SF120">
    <property type="entry name" value="KRUPPEL-LIKE FACTOR 15"/>
    <property type="match status" value="1"/>
</dbReference>
<dbReference type="FunFam" id="3.30.160.60:FF:000624">
    <property type="entry name" value="zinc finger protein 697"/>
    <property type="match status" value="1"/>
</dbReference>
<dbReference type="OrthoDB" id="4748970at2759"/>
<dbReference type="InterPro" id="IPR013087">
    <property type="entry name" value="Znf_C2H2_type"/>
</dbReference>
<keyword evidence="8" id="KW-0804">Transcription</keyword>
<dbReference type="EMBL" id="QCYY01002026">
    <property type="protein sequence ID" value="ROT73425.1"/>
    <property type="molecule type" value="Genomic_DNA"/>
</dbReference>
<organism evidence="13 14">
    <name type="scientific">Penaeus vannamei</name>
    <name type="common">Whiteleg shrimp</name>
    <name type="synonym">Litopenaeus vannamei</name>
    <dbReference type="NCBI Taxonomy" id="6689"/>
    <lineage>
        <taxon>Eukaryota</taxon>
        <taxon>Metazoa</taxon>
        <taxon>Ecdysozoa</taxon>
        <taxon>Arthropoda</taxon>
        <taxon>Crustacea</taxon>
        <taxon>Multicrustacea</taxon>
        <taxon>Malacostraca</taxon>
        <taxon>Eumalacostraca</taxon>
        <taxon>Eucarida</taxon>
        <taxon>Decapoda</taxon>
        <taxon>Dendrobranchiata</taxon>
        <taxon>Penaeoidea</taxon>
        <taxon>Penaeidae</taxon>
        <taxon>Penaeus</taxon>
    </lineage>
</organism>
<evidence type="ECO:0000256" key="4">
    <source>
        <dbReference type="ARBA" id="ARBA00022771"/>
    </source>
</evidence>
<keyword evidence="4 10" id="KW-0863">Zinc-finger</keyword>
<dbReference type="Gene3D" id="3.30.160.60">
    <property type="entry name" value="Classic Zinc Finger"/>
    <property type="match status" value="3"/>
</dbReference>
<evidence type="ECO:0000256" key="11">
    <source>
        <dbReference type="SAM" id="MobiDB-lite"/>
    </source>
</evidence>
<feature type="domain" description="C2H2-type" evidence="12">
    <location>
        <begin position="346"/>
        <end position="373"/>
    </location>
</feature>
<sequence length="405" mass="43611">MDALLPQLDEAWVSLSVGGDGGSETDSGYDPFSPLSLSDLPPSPSPSDRPHLGSPDISLDLQDHLSPTCDLPAADGLDLDALDLDALDTLDYLFPDPPTPPTPMRPSSPLPMPPLAGSAVSPKLEPLGLLEGVSDLPELDLVVPALEGPCAVQGGEVAALEAFQVPVEFPGKKLSFSQDKISCSPPAGSLPPLDLFQHPGLPHLGDLPPPSVDPSLAASDLSVVDVPMHGVESCPPFGINLPPDMTWGAPRGEDVGGGGLFSQLLEDEVEEPPRRQDPARDEGRVFQCTHSGCGKVYAKSSHLKAHLRRHTGEKPFVCTWPGCSWRFSRSDELARHRRSHSGVKPYRCHVCDKRFSRSDHLAKHHKVHRRDRVLALIHIGIPHQSLPPVVHTVEFGNVRPIRVCQ</sequence>
<keyword evidence="5" id="KW-0862">Zinc</keyword>
<reference evidence="13 14" key="1">
    <citation type="submission" date="2018-04" db="EMBL/GenBank/DDBJ databases">
        <authorList>
            <person name="Zhang X."/>
            <person name="Yuan J."/>
            <person name="Li F."/>
            <person name="Xiang J."/>
        </authorList>
    </citation>
    <scope>NUCLEOTIDE SEQUENCE [LARGE SCALE GENOMIC DNA]</scope>
    <source>
        <tissue evidence="13">Muscle</tissue>
    </source>
</reference>
<feature type="region of interest" description="Disordered" evidence="11">
    <location>
        <begin position="15"/>
        <end position="63"/>
    </location>
</feature>
<proteinExistence type="predicted"/>
<dbReference type="PANTHER" id="PTHR23235">
    <property type="entry name" value="KRUEPPEL-LIKE TRANSCRIPTION FACTOR"/>
    <property type="match status" value="1"/>
</dbReference>
<evidence type="ECO:0000256" key="10">
    <source>
        <dbReference type="PROSITE-ProRule" id="PRU00042"/>
    </source>
</evidence>
<dbReference type="GO" id="GO:0000981">
    <property type="term" value="F:DNA-binding transcription factor activity, RNA polymerase II-specific"/>
    <property type="evidence" value="ECO:0007669"/>
    <property type="project" value="TreeGrafter"/>
</dbReference>
<evidence type="ECO:0000313" key="14">
    <source>
        <dbReference type="Proteomes" id="UP000283509"/>
    </source>
</evidence>
<dbReference type="GO" id="GO:0000978">
    <property type="term" value="F:RNA polymerase II cis-regulatory region sequence-specific DNA binding"/>
    <property type="evidence" value="ECO:0007669"/>
    <property type="project" value="TreeGrafter"/>
</dbReference>
<evidence type="ECO:0000256" key="6">
    <source>
        <dbReference type="ARBA" id="ARBA00023015"/>
    </source>
</evidence>
<dbReference type="PROSITE" id="PS50157">
    <property type="entry name" value="ZINC_FINGER_C2H2_2"/>
    <property type="match status" value="3"/>
</dbReference>
<gene>
    <name evidence="13" type="ORF">C7M84_008090</name>
</gene>
<protein>
    <submittedName>
        <fullName evidence="13">Putative zinc finger protein</fullName>
    </submittedName>
</protein>
<name>A0A3R7M5H0_PENVA</name>
<accession>A0A3R7M5H0</accession>
<dbReference type="SUPFAM" id="SSF57667">
    <property type="entry name" value="beta-beta-alpha zinc fingers"/>
    <property type="match status" value="2"/>
</dbReference>
<keyword evidence="9" id="KW-0539">Nucleus</keyword>
<comment type="caution">
    <text evidence="13">The sequence shown here is derived from an EMBL/GenBank/DDBJ whole genome shotgun (WGS) entry which is preliminary data.</text>
</comment>
<dbReference type="FunFam" id="3.30.160.60:FF:002639">
    <property type="entry name" value="Kruppel-Like Factor (Zinc finger protein)"/>
    <property type="match status" value="1"/>
</dbReference>
<keyword evidence="3" id="KW-0677">Repeat</keyword>
<dbReference type="PROSITE" id="PS00028">
    <property type="entry name" value="ZINC_FINGER_C2H2_1"/>
    <property type="match status" value="3"/>
</dbReference>
<evidence type="ECO:0000313" key="13">
    <source>
        <dbReference type="EMBL" id="ROT73425.1"/>
    </source>
</evidence>